<keyword evidence="2" id="KW-1185">Reference proteome</keyword>
<proteinExistence type="predicted"/>
<accession>A0ABP8XBW7</accession>
<gene>
    <name evidence="1" type="ORF">GCM10023349_23340</name>
</gene>
<organism evidence="1 2">
    <name type="scientific">Nocardioides conyzicola</name>
    <dbReference type="NCBI Taxonomy" id="1651781"/>
    <lineage>
        <taxon>Bacteria</taxon>
        <taxon>Bacillati</taxon>
        <taxon>Actinomycetota</taxon>
        <taxon>Actinomycetes</taxon>
        <taxon>Propionibacteriales</taxon>
        <taxon>Nocardioidaceae</taxon>
        <taxon>Nocardioides</taxon>
    </lineage>
</organism>
<dbReference type="EMBL" id="BAABKM010000002">
    <property type="protein sequence ID" value="GAA4705009.1"/>
    <property type="molecule type" value="Genomic_DNA"/>
</dbReference>
<comment type="caution">
    <text evidence="1">The sequence shown here is derived from an EMBL/GenBank/DDBJ whole genome shotgun (WGS) entry which is preliminary data.</text>
</comment>
<sequence>MSALEAKWANVTDLLRAYNRTEADMAEIDEDTEFEIAEYCARLSCKKLIVQTPGRGRRREYCSETCRRGADREYKRAKNLVEHFERVLRKTRYEVAAYGRNGEDEMLETVDAAAHRQATARSAVSRAQGVLQYTSEVEDRFRDELRMLVEAVEPLTSDPGADGVARSA</sequence>
<reference evidence="2" key="1">
    <citation type="journal article" date="2019" name="Int. J. Syst. Evol. Microbiol.">
        <title>The Global Catalogue of Microorganisms (GCM) 10K type strain sequencing project: providing services to taxonomists for standard genome sequencing and annotation.</title>
        <authorList>
            <consortium name="The Broad Institute Genomics Platform"/>
            <consortium name="The Broad Institute Genome Sequencing Center for Infectious Disease"/>
            <person name="Wu L."/>
            <person name="Ma J."/>
        </authorList>
    </citation>
    <scope>NUCLEOTIDE SEQUENCE [LARGE SCALE GENOMIC DNA]</scope>
    <source>
        <strain evidence="2">JCM 18531</strain>
    </source>
</reference>
<evidence type="ECO:0000313" key="2">
    <source>
        <dbReference type="Proteomes" id="UP001499974"/>
    </source>
</evidence>
<protein>
    <submittedName>
        <fullName evidence="1">Uncharacterized protein</fullName>
    </submittedName>
</protein>
<evidence type="ECO:0000313" key="1">
    <source>
        <dbReference type="EMBL" id="GAA4705009.1"/>
    </source>
</evidence>
<dbReference type="Proteomes" id="UP001499974">
    <property type="component" value="Unassembled WGS sequence"/>
</dbReference>
<name>A0ABP8XBW7_9ACTN</name>